<dbReference type="InterPro" id="IPR011701">
    <property type="entry name" value="MFS"/>
</dbReference>
<dbReference type="InterPro" id="IPR020846">
    <property type="entry name" value="MFS_dom"/>
</dbReference>
<feature type="transmembrane region" description="Helical" evidence="6">
    <location>
        <begin position="316"/>
        <end position="336"/>
    </location>
</feature>
<evidence type="ECO:0000259" key="7">
    <source>
        <dbReference type="PROSITE" id="PS50850"/>
    </source>
</evidence>
<feature type="region of interest" description="Disordered" evidence="5">
    <location>
        <begin position="265"/>
        <end position="285"/>
    </location>
</feature>
<dbReference type="GO" id="GO:0005886">
    <property type="term" value="C:plasma membrane"/>
    <property type="evidence" value="ECO:0007669"/>
    <property type="project" value="TreeGrafter"/>
</dbReference>
<dbReference type="Pfam" id="PF07690">
    <property type="entry name" value="MFS_1"/>
    <property type="match status" value="1"/>
</dbReference>
<keyword evidence="3 6" id="KW-1133">Transmembrane helix</keyword>
<evidence type="ECO:0000256" key="5">
    <source>
        <dbReference type="SAM" id="MobiDB-lite"/>
    </source>
</evidence>
<evidence type="ECO:0000256" key="1">
    <source>
        <dbReference type="ARBA" id="ARBA00004141"/>
    </source>
</evidence>
<dbReference type="AlphaFoldDB" id="A0AAD2H908"/>
<keyword evidence="4 6" id="KW-0472">Membrane</keyword>
<dbReference type="Proteomes" id="UP001295794">
    <property type="component" value="Unassembled WGS sequence"/>
</dbReference>
<dbReference type="SUPFAM" id="SSF103473">
    <property type="entry name" value="MFS general substrate transporter"/>
    <property type="match status" value="1"/>
</dbReference>
<organism evidence="8 10">
    <name type="scientific">Mycena citricolor</name>
    <dbReference type="NCBI Taxonomy" id="2018698"/>
    <lineage>
        <taxon>Eukaryota</taxon>
        <taxon>Fungi</taxon>
        <taxon>Dikarya</taxon>
        <taxon>Basidiomycota</taxon>
        <taxon>Agaricomycotina</taxon>
        <taxon>Agaricomycetes</taxon>
        <taxon>Agaricomycetidae</taxon>
        <taxon>Agaricales</taxon>
        <taxon>Marasmiineae</taxon>
        <taxon>Mycenaceae</taxon>
        <taxon>Mycena</taxon>
    </lineage>
</organism>
<comment type="subcellular location">
    <subcellularLocation>
        <location evidence="1">Membrane</location>
        <topology evidence="1">Multi-pass membrane protein</topology>
    </subcellularLocation>
</comment>
<feature type="transmembrane region" description="Helical" evidence="6">
    <location>
        <begin position="348"/>
        <end position="369"/>
    </location>
</feature>
<feature type="transmembrane region" description="Helical" evidence="6">
    <location>
        <begin position="121"/>
        <end position="140"/>
    </location>
</feature>
<keyword evidence="10" id="KW-1185">Reference proteome</keyword>
<evidence type="ECO:0000256" key="4">
    <source>
        <dbReference type="ARBA" id="ARBA00023136"/>
    </source>
</evidence>
<feature type="transmembrane region" description="Helical" evidence="6">
    <location>
        <begin position="421"/>
        <end position="446"/>
    </location>
</feature>
<keyword evidence="2 6" id="KW-0812">Transmembrane</keyword>
<sequence length="530" mass="56813">MSTAAANVHTPETQRTLAASSHTNETAEPVNHEPFDIEHMPVEDDPRAWSPFRKNVVFSLIASASLIAGLAANIQNPAIADMEAELHATVSQVSLSISLFILIQGFMPLVWTAISEIYGRRIVYVTSLAIFTVASVIVATSKTITLVIVFRCFQAMGSSAVMAIGAATLADIFDPAERGTKMGIYYIAPLLGPSLAPIVGGVLTTGFNWRAPFYFLVIVSGSSCASIALFFRDTFRRERSLTYQSVLKRRLKSMSASSATVAAVEKQPATLSDDPEKQAELAPSGGAAGMSDIKLSLLDVNPAQPLWLVLKRPNNFVTLFASGLMFAYNFSVVFTASRTLSSAYGYNALKVGLVLLSFGLGNLAGSVLGGKWSDIILAKLKAANGGKSDPEMRLESTKLGLILLPPSVVAFGWVSAKHVHVSAMCVFLFLSGAFGIWAYTSTLAYIVDANNGRSSTAVATNSAFRGVFAFVAIEVAVPLQDSIGDGWLYTIWTAILIIVGLQIWLVKLKGSAWRAKAETAEYLRGRDDNS</sequence>
<evidence type="ECO:0000313" key="9">
    <source>
        <dbReference type="EMBL" id="CAK5271888.1"/>
    </source>
</evidence>
<dbReference type="PROSITE" id="PS50850">
    <property type="entry name" value="MFS"/>
    <property type="match status" value="1"/>
</dbReference>
<feature type="transmembrane region" description="Helical" evidence="6">
    <location>
        <begin position="213"/>
        <end position="231"/>
    </location>
</feature>
<feature type="transmembrane region" description="Helical" evidence="6">
    <location>
        <begin position="94"/>
        <end position="114"/>
    </location>
</feature>
<dbReference type="EMBL" id="CAVNYO010000169">
    <property type="protein sequence ID" value="CAK5271050.1"/>
    <property type="molecule type" value="Genomic_DNA"/>
</dbReference>
<evidence type="ECO:0000313" key="10">
    <source>
        <dbReference type="Proteomes" id="UP001295794"/>
    </source>
</evidence>
<feature type="compositionally biased region" description="Polar residues" evidence="5">
    <location>
        <begin position="1"/>
        <end position="26"/>
    </location>
</feature>
<dbReference type="Gene3D" id="1.20.1250.20">
    <property type="entry name" value="MFS general substrate transporter like domains"/>
    <property type="match status" value="1"/>
</dbReference>
<evidence type="ECO:0000256" key="6">
    <source>
        <dbReference type="SAM" id="Phobius"/>
    </source>
</evidence>
<comment type="caution">
    <text evidence="8">The sequence shown here is derived from an EMBL/GenBank/DDBJ whole genome shotgun (WGS) entry which is preliminary data.</text>
</comment>
<dbReference type="EMBL" id="CAVNYO010000179">
    <property type="protein sequence ID" value="CAK5271888.1"/>
    <property type="molecule type" value="Genomic_DNA"/>
</dbReference>
<dbReference type="InterPro" id="IPR036259">
    <property type="entry name" value="MFS_trans_sf"/>
</dbReference>
<proteinExistence type="predicted"/>
<feature type="transmembrane region" description="Helical" evidence="6">
    <location>
        <begin position="184"/>
        <end position="207"/>
    </location>
</feature>
<name>A0AAD2H908_9AGAR</name>
<dbReference type="GO" id="GO:0022857">
    <property type="term" value="F:transmembrane transporter activity"/>
    <property type="evidence" value="ECO:0007669"/>
    <property type="project" value="InterPro"/>
</dbReference>
<dbReference type="PANTHER" id="PTHR23502">
    <property type="entry name" value="MAJOR FACILITATOR SUPERFAMILY"/>
    <property type="match status" value="1"/>
</dbReference>
<dbReference type="Gene3D" id="1.20.1720.10">
    <property type="entry name" value="Multidrug resistance protein D"/>
    <property type="match status" value="1"/>
</dbReference>
<gene>
    <name evidence="8" type="ORF">MYCIT1_LOCUS15936</name>
    <name evidence="9" type="ORF">MYCIT1_LOCUS17282</name>
</gene>
<evidence type="ECO:0000256" key="2">
    <source>
        <dbReference type="ARBA" id="ARBA00022692"/>
    </source>
</evidence>
<dbReference type="PANTHER" id="PTHR23502:SF5">
    <property type="entry name" value="QUINIDINE RESISTANCE PROTEIN 3"/>
    <property type="match status" value="1"/>
</dbReference>
<evidence type="ECO:0000313" key="8">
    <source>
        <dbReference type="EMBL" id="CAK5271050.1"/>
    </source>
</evidence>
<feature type="transmembrane region" description="Helical" evidence="6">
    <location>
        <begin position="486"/>
        <end position="506"/>
    </location>
</feature>
<feature type="domain" description="Major facilitator superfamily (MFS) profile" evidence="7">
    <location>
        <begin position="57"/>
        <end position="511"/>
    </location>
</feature>
<feature type="transmembrane region" description="Helical" evidence="6">
    <location>
        <begin position="146"/>
        <end position="172"/>
    </location>
</feature>
<protein>
    <recommendedName>
        <fullName evidence="7">Major facilitator superfamily (MFS) profile domain-containing protein</fullName>
    </recommendedName>
</protein>
<reference evidence="8" key="1">
    <citation type="submission" date="2023-11" db="EMBL/GenBank/DDBJ databases">
        <authorList>
            <person name="De Vega J J."/>
            <person name="De Vega J J."/>
        </authorList>
    </citation>
    <scope>NUCLEOTIDE SEQUENCE</scope>
</reference>
<evidence type="ECO:0000256" key="3">
    <source>
        <dbReference type="ARBA" id="ARBA00022989"/>
    </source>
</evidence>
<feature type="region of interest" description="Disordered" evidence="5">
    <location>
        <begin position="1"/>
        <end position="38"/>
    </location>
</feature>
<feature type="transmembrane region" description="Helical" evidence="6">
    <location>
        <begin position="56"/>
        <end position="74"/>
    </location>
</feature>
<accession>A0AAD2H908</accession>